<evidence type="ECO:0000256" key="4">
    <source>
        <dbReference type="ARBA" id="ARBA00023163"/>
    </source>
</evidence>
<dbReference type="SMART" id="SM00342">
    <property type="entry name" value="HTH_ARAC"/>
    <property type="match status" value="1"/>
</dbReference>
<feature type="domain" description="HTH araC/xylS-type" evidence="5">
    <location>
        <begin position="205"/>
        <end position="303"/>
    </location>
</feature>
<dbReference type="PANTHER" id="PTHR46796:SF7">
    <property type="entry name" value="ARAC FAMILY TRANSCRIPTIONAL REGULATOR"/>
    <property type="match status" value="1"/>
</dbReference>
<dbReference type="InterPro" id="IPR018062">
    <property type="entry name" value="HTH_AraC-typ_CS"/>
</dbReference>
<dbReference type="InterPro" id="IPR032783">
    <property type="entry name" value="AraC_lig"/>
</dbReference>
<gene>
    <name evidence="6" type="ORF">ACFYXQ_12150</name>
</gene>
<dbReference type="InterPro" id="IPR018060">
    <property type="entry name" value="HTH_AraC"/>
</dbReference>
<dbReference type="Pfam" id="PF12852">
    <property type="entry name" value="Cupin_6"/>
    <property type="match status" value="1"/>
</dbReference>
<keyword evidence="4" id="KW-0804">Transcription</keyword>
<name>A0ABW6RWX4_9NOCA</name>
<dbReference type="EMBL" id="JBIAQY010000003">
    <property type="protein sequence ID" value="MFF3568515.1"/>
    <property type="molecule type" value="Genomic_DNA"/>
</dbReference>
<sequence>MDLLADVLTVAGVRGAAGARIEAAETWKTSWPHIGRPVFYAVTSGTAWLRVPGLEAEQLMPGDVVLLPTGSEHTLGSDVDTVPYSCDCATAEQARAQASVLRIGEGEIRTHILGASYEYDPVVSTQVLASLPEMVHIRADNGGTCLDDTVRLLARELAVPQIAGAVVLNRLVDILLIQLLRVWMCRNPVQDKGSWLGVLSDPLVSVAVTKLHQDPSKPWTTDLLATELSVSRTTLARRFRTVAGETPGSYLTRWRMNLAAIRLRDTDDTLETIAHAVGYTSMPAFSRAFRRDRGQAPGTYRHAVRADATAGAEFCAQRVAHR</sequence>
<dbReference type="InterPro" id="IPR050204">
    <property type="entry name" value="AraC_XylS_family_regulators"/>
</dbReference>
<evidence type="ECO:0000313" key="7">
    <source>
        <dbReference type="Proteomes" id="UP001601992"/>
    </source>
</evidence>
<proteinExistence type="predicted"/>
<dbReference type="SUPFAM" id="SSF46689">
    <property type="entry name" value="Homeodomain-like"/>
    <property type="match status" value="2"/>
</dbReference>
<evidence type="ECO:0000256" key="3">
    <source>
        <dbReference type="ARBA" id="ARBA00023159"/>
    </source>
</evidence>
<dbReference type="PROSITE" id="PS01124">
    <property type="entry name" value="HTH_ARAC_FAMILY_2"/>
    <property type="match status" value="1"/>
</dbReference>
<protein>
    <submittedName>
        <fullName evidence="6">AraC family transcriptional regulator</fullName>
    </submittedName>
</protein>
<accession>A0ABW6RWX4</accession>
<evidence type="ECO:0000259" key="5">
    <source>
        <dbReference type="PROSITE" id="PS01124"/>
    </source>
</evidence>
<evidence type="ECO:0000256" key="2">
    <source>
        <dbReference type="ARBA" id="ARBA00023125"/>
    </source>
</evidence>
<dbReference type="RefSeq" id="WP_051193920.1">
    <property type="nucleotide sequence ID" value="NZ_JBIAQY010000003.1"/>
</dbReference>
<comment type="caution">
    <text evidence="6">The sequence shown here is derived from an EMBL/GenBank/DDBJ whole genome shotgun (WGS) entry which is preliminary data.</text>
</comment>
<keyword evidence="7" id="KW-1185">Reference proteome</keyword>
<dbReference type="InterPro" id="IPR037923">
    <property type="entry name" value="HTH-like"/>
</dbReference>
<dbReference type="Gene3D" id="1.10.10.60">
    <property type="entry name" value="Homeodomain-like"/>
    <property type="match status" value="2"/>
</dbReference>
<keyword evidence="1" id="KW-0805">Transcription regulation</keyword>
<dbReference type="InterPro" id="IPR009057">
    <property type="entry name" value="Homeodomain-like_sf"/>
</dbReference>
<dbReference type="InterPro" id="IPR014710">
    <property type="entry name" value="RmlC-like_jellyroll"/>
</dbReference>
<dbReference type="Gene3D" id="2.60.120.10">
    <property type="entry name" value="Jelly Rolls"/>
    <property type="match status" value="1"/>
</dbReference>
<dbReference type="SUPFAM" id="SSF51215">
    <property type="entry name" value="Regulatory protein AraC"/>
    <property type="match status" value="1"/>
</dbReference>
<dbReference type="Pfam" id="PF12833">
    <property type="entry name" value="HTH_18"/>
    <property type="match status" value="1"/>
</dbReference>
<organism evidence="6 7">
    <name type="scientific">Nocardia jiangxiensis</name>
    <dbReference type="NCBI Taxonomy" id="282685"/>
    <lineage>
        <taxon>Bacteria</taxon>
        <taxon>Bacillati</taxon>
        <taxon>Actinomycetota</taxon>
        <taxon>Actinomycetes</taxon>
        <taxon>Mycobacteriales</taxon>
        <taxon>Nocardiaceae</taxon>
        <taxon>Nocardia</taxon>
    </lineage>
</organism>
<reference evidence="6 7" key="1">
    <citation type="submission" date="2024-10" db="EMBL/GenBank/DDBJ databases">
        <title>The Natural Products Discovery Center: Release of the First 8490 Sequenced Strains for Exploring Actinobacteria Biosynthetic Diversity.</title>
        <authorList>
            <person name="Kalkreuter E."/>
            <person name="Kautsar S.A."/>
            <person name="Yang D."/>
            <person name="Bader C.D."/>
            <person name="Teijaro C.N."/>
            <person name="Fluegel L."/>
            <person name="Davis C.M."/>
            <person name="Simpson J.R."/>
            <person name="Lauterbach L."/>
            <person name="Steele A.D."/>
            <person name="Gui C."/>
            <person name="Meng S."/>
            <person name="Li G."/>
            <person name="Viehrig K."/>
            <person name="Ye F."/>
            <person name="Su P."/>
            <person name="Kiefer A.F."/>
            <person name="Nichols A."/>
            <person name="Cepeda A.J."/>
            <person name="Yan W."/>
            <person name="Fan B."/>
            <person name="Jiang Y."/>
            <person name="Adhikari A."/>
            <person name="Zheng C.-J."/>
            <person name="Schuster L."/>
            <person name="Cowan T.M."/>
            <person name="Smanski M.J."/>
            <person name="Chevrette M.G."/>
            <person name="De Carvalho L.P.S."/>
            <person name="Shen B."/>
        </authorList>
    </citation>
    <scope>NUCLEOTIDE SEQUENCE [LARGE SCALE GENOMIC DNA]</scope>
    <source>
        <strain evidence="6 7">NPDC002593</strain>
    </source>
</reference>
<dbReference type="PANTHER" id="PTHR46796">
    <property type="entry name" value="HTH-TYPE TRANSCRIPTIONAL ACTIVATOR RHAS-RELATED"/>
    <property type="match status" value="1"/>
</dbReference>
<dbReference type="PROSITE" id="PS00041">
    <property type="entry name" value="HTH_ARAC_FAMILY_1"/>
    <property type="match status" value="1"/>
</dbReference>
<keyword evidence="3" id="KW-0010">Activator</keyword>
<keyword evidence="2" id="KW-0238">DNA-binding</keyword>
<evidence type="ECO:0000313" key="6">
    <source>
        <dbReference type="EMBL" id="MFF3568515.1"/>
    </source>
</evidence>
<dbReference type="Proteomes" id="UP001601992">
    <property type="component" value="Unassembled WGS sequence"/>
</dbReference>
<evidence type="ECO:0000256" key="1">
    <source>
        <dbReference type="ARBA" id="ARBA00023015"/>
    </source>
</evidence>